<dbReference type="Gene3D" id="3.10.450.50">
    <property type="match status" value="1"/>
</dbReference>
<dbReference type="RefSeq" id="WP_106203258.1">
    <property type="nucleotide sequence ID" value="NZ_PVTD01000001.1"/>
</dbReference>
<accession>A0A2T0RZM7</accession>
<dbReference type="InterPro" id="IPR032710">
    <property type="entry name" value="NTF2-like_dom_sf"/>
</dbReference>
<keyword evidence="2" id="KW-1185">Reference proteome</keyword>
<gene>
    <name evidence="1" type="ORF">CLV78_101599</name>
</gene>
<comment type="caution">
    <text evidence="1">The sequence shown here is derived from an EMBL/GenBank/DDBJ whole genome shotgun (WGS) entry which is preliminary data.</text>
</comment>
<evidence type="ECO:0000313" key="2">
    <source>
        <dbReference type="Proteomes" id="UP000239480"/>
    </source>
</evidence>
<dbReference type="AlphaFoldDB" id="A0A2T0RZM7"/>
<dbReference type="EMBL" id="PVTD01000001">
    <property type="protein sequence ID" value="PRY26503.1"/>
    <property type="molecule type" value="Genomic_DNA"/>
</dbReference>
<protein>
    <submittedName>
        <fullName evidence="1">SnoaL-like polyketide cyclase</fullName>
    </submittedName>
</protein>
<dbReference type="GO" id="GO:0030638">
    <property type="term" value="P:polyketide metabolic process"/>
    <property type="evidence" value="ECO:0007669"/>
    <property type="project" value="InterPro"/>
</dbReference>
<evidence type="ECO:0000313" key="1">
    <source>
        <dbReference type="EMBL" id="PRY26503.1"/>
    </source>
</evidence>
<dbReference type="SUPFAM" id="SSF54427">
    <property type="entry name" value="NTF2-like"/>
    <property type="match status" value="1"/>
</dbReference>
<reference evidence="1 2" key="1">
    <citation type="submission" date="2018-03" db="EMBL/GenBank/DDBJ databases">
        <title>Genomic Encyclopedia of Archaeal and Bacterial Type Strains, Phase II (KMG-II): from individual species to whole genera.</title>
        <authorList>
            <person name="Goeker M."/>
        </authorList>
    </citation>
    <scope>NUCLEOTIDE SEQUENCE [LARGE SCALE GENOMIC DNA]</scope>
    <source>
        <strain evidence="1 2">DSM 29328</strain>
    </source>
</reference>
<name>A0A2T0RZM7_9RHOB</name>
<organism evidence="1 2">
    <name type="scientific">Aliiruegeria haliotis</name>
    <dbReference type="NCBI Taxonomy" id="1280846"/>
    <lineage>
        <taxon>Bacteria</taxon>
        <taxon>Pseudomonadati</taxon>
        <taxon>Pseudomonadota</taxon>
        <taxon>Alphaproteobacteria</taxon>
        <taxon>Rhodobacterales</taxon>
        <taxon>Roseobacteraceae</taxon>
        <taxon>Aliiruegeria</taxon>
    </lineage>
</organism>
<dbReference type="Pfam" id="PF07366">
    <property type="entry name" value="SnoaL"/>
    <property type="match status" value="1"/>
</dbReference>
<dbReference type="InterPro" id="IPR009959">
    <property type="entry name" value="Cyclase_SnoaL-like"/>
</dbReference>
<sequence length="142" mass="15631">MSPQLKLLQDFYNRVWVDGDMAAAGEFFMPEAEATGLLSDLAVGAEEFHEFVAALLEMLDVHSVNFQKAVEQDDWISAMASFDATVLTTGQSISGSGMVMVRIRDGKIVEAYNCFDFLSFLEKLGLVPEHALALCMTGQRLT</sequence>
<proteinExistence type="predicted"/>
<dbReference type="Proteomes" id="UP000239480">
    <property type="component" value="Unassembled WGS sequence"/>
</dbReference>
<dbReference type="OrthoDB" id="7844074at2"/>